<dbReference type="CDD" id="cd17020">
    <property type="entry name" value="T3SC_IA_ShcM-like"/>
    <property type="match status" value="1"/>
</dbReference>
<dbReference type="InterPro" id="IPR010261">
    <property type="entry name" value="Tir_chaperone"/>
</dbReference>
<dbReference type="KEGG" id="pbh:AAW51_1120"/>
<evidence type="ECO:0000313" key="2">
    <source>
        <dbReference type="Proteomes" id="UP000035352"/>
    </source>
</evidence>
<keyword evidence="2" id="KW-1185">Reference proteome</keyword>
<dbReference type="PATRIC" id="fig|413882.6.peg.1182"/>
<dbReference type="RefSeq" id="WP_047193813.1">
    <property type="nucleotide sequence ID" value="NZ_CP011371.1"/>
</dbReference>
<dbReference type="SUPFAM" id="SSF69635">
    <property type="entry name" value="Type III secretory system chaperone-like"/>
    <property type="match status" value="1"/>
</dbReference>
<reference evidence="1 2" key="1">
    <citation type="submission" date="2015-05" db="EMBL/GenBank/DDBJ databases">
        <authorList>
            <person name="Tang B."/>
            <person name="Yu Y."/>
        </authorList>
    </citation>
    <scope>NUCLEOTIDE SEQUENCE [LARGE SCALE GENOMIC DNA]</scope>
    <source>
        <strain evidence="1 2">DSM 7029</strain>
    </source>
</reference>
<dbReference type="AlphaFoldDB" id="A0A0G3BKC6"/>
<proteinExistence type="predicted"/>
<dbReference type="Gene3D" id="3.30.1460.10">
    <property type="match status" value="1"/>
</dbReference>
<evidence type="ECO:0000313" key="1">
    <source>
        <dbReference type="EMBL" id="AKJ27811.1"/>
    </source>
</evidence>
<dbReference type="Pfam" id="PF05932">
    <property type="entry name" value="CesT"/>
    <property type="match status" value="1"/>
</dbReference>
<organism evidence="1 2">
    <name type="scientific">Caldimonas brevitalea</name>
    <dbReference type="NCBI Taxonomy" id="413882"/>
    <lineage>
        <taxon>Bacteria</taxon>
        <taxon>Pseudomonadati</taxon>
        <taxon>Pseudomonadota</taxon>
        <taxon>Betaproteobacteria</taxon>
        <taxon>Burkholderiales</taxon>
        <taxon>Sphaerotilaceae</taxon>
        <taxon>Caldimonas</taxon>
    </lineage>
</organism>
<gene>
    <name evidence="1" type="ORF">AAW51_1120</name>
</gene>
<dbReference type="GO" id="GO:0030254">
    <property type="term" value="P:protein secretion by the type III secretion system"/>
    <property type="evidence" value="ECO:0007669"/>
    <property type="project" value="InterPro"/>
</dbReference>
<accession>A0A0G3BKC6</accession>
<name>A0A0G3BKC6_9BURK</name>
<dbReference type="STRING" id="413882.AAW51_1120"/>
<dbReference type="Proteomes" id="UP000035352">
    <property type="component" value="Chromosome"/>
</dbReference>
<dbReference type="OrthoDB" id="5997282at2"/>
<dbReference type="EMBL" id="CP011371">
    <property type="protein sequence ID" value="AKJ27811.1"/>
    <property type="molecule type" value="Genomic_DNA"/>
</dbReference>
<protein>
    <submittedName>
        <fullName evidence="1">Molecular chaperone Tir</fullName>
    </submittedName>
</protein>
<sequence length="151" mass="17081">MGAERYAELLQELCLVTGLGDPETVLQTRTLEVEGFTVVLDHVENDPDAMYLQFDFGTVTAGRTLVVFRLMLESNLLVYAQDQAQLGLNPDTGNVLLIVRVPLSYEIDGSWLAELLVHYTEHGRYWRDHLLKSSDEMFEGLGAGQYMWIRG</sequence>